<proteinExistence type="predicted"/>
<dbReference type="GO" id="GO:0051118">
    <property type="term" value="F:glucan endo-1,3-alpha-glucosidase activity"/>
    <property type="evidence" value="ECO:0007669"/>
    <property type="project" value="InterPro"/>
</dbReference>
<dbReference type="InterPro" id="IPR005197">
    <property type="entry name" value="Glyco_hydro_71"/>
</dbReference>
<sequence>MRVGLARLAAALLALVALPLQAEETPPGALPFVAASPGAGERLVLAHYFPPFPIQIGERGASGDYYERHYLRPEGENGKFARGGGYLRQRPLLPPGGLADAAAGFRLDVARAARIGIDGFGVDLLDLDGRHWRTTLALLDAARDAAPAFRIGPQPDMSALKDVTPARLAEALLVFARHPAALRLPDGRLLVMPFAAERVSGTFWQELASRMRSAGAPIALVPNFVNARTMDAYAGQSWAAALWGDRGSGAGPTQTRFAEQARAAGYPRWLATLAPQDFRPKDLMAWEVDGSTGLASAFTAAMTGKAAGLHLVTWNDYSEASELAPSSATRFAWYDLTAWYIAHFKRGRPPAIVRDGLIVLHRRQLFNPVDIARGAAWQLRGRDAVSNRIDVRLFLTAPASVSVTTGGIKSVRSVPAGFQRWQVPARPGAVRVQLTRAGKVLADCTSPHVIAAHPDRHDPLYAGFSSLRGCN</sequence>
<dbReference type="Gene3D" id="3.20.20.80">
    <property type="entry name" value="Glycosidases"/>
    <property type="match status" value="1"/>
</dbReference>
<feature type="signal peptide" evidence="1">
    <location>
        <begin position="1"/>
        <end position="22"/>
    </location>
</feature>
<gene>
    <name evidence="2" type="ORF">GCM10011617_05140</name>
</gene>
<dbReference type="AlphaFoldDB" id="A0A918VCF2"/>
<keyword evidence="1" id="KW-0732">Signal</keyword>
<accession>A0A918VCF2</accession>
<feature type="chain" id="PRO_5037985249" description="Glycosyl hydrolase family 71" evidence="1">
    <location>
        <begin position="23"/>
        <end position="471"/>
    </location>
</feature>
<dbReference type="RefSeq" id="WP_189538823.1">
    <property type="nucleotide sequence ID" value="NZ_BMZD01000001.1"/>
</dbReference>
<name>A0A918VCF2_9SPHN</name>
<dbReference type="EMBL" id="BMZD01000001">
    <property type="protein sequence ID" value="GGZ89048.1"/>
    <property type="molecule type" value="Genomic_DNA"/>
</dbReference>
<organism evidence="2 3">
    <name type="scientific">Novosphingobium arvoryzae</name>
    <dbReference type="NCBI Taxonomy" id="1256514"/>
    <lineage>
        <taxon>Bacteria</taxon>
        <taxon>Pseudomonadati</taxon>
        <taxon>Pseudomonadota</taxon>
        <taxon>Alphaproteobacteria</taxon>
        <taxon>Sphingomonadales</taxon>
        <taxon>Sphingomonadaceae</taxon>
        <taxon>Novosphingobium</taxon>
    </lineage>
</organism>
<reference evidence="2" key="2">
    <citation type="submission" date="2020-09" db="EMBL/GenBank/DDBJ databases">
        <authorList>
            <person name="Sun Q."/>
            <person name="Kim S."/>
        </authorList>
    </citation>
    <scope>NUCLEOTIDE SEQUENCE</scope>
    <source>
        <strain evidence="2">KCTC 32422</strain>
    </source>
</reference>
<evidence type="ECO:0008006" key="4">
    <source>
        <dbReference type="Google" id="ProtNLM"/>
    </source>
</evidence>
<evidence type="ECO:0000313" key="2">
    <source>
        <dbReference type="EMBL" id="GGZ89048.1"/>
    </source>
</evidence>
<protein>
    <recommendedName>
        <fullName evidence="4">Glycosyl hydrolase family 71</fullName>
    </recommendedName>
</protein>
<dbReference type="Pfam" id="PF03659">
    <property type="entry name" value="Glyco_hydro_71"/>
    <property type="match status" value="1"/>
</dbReference>
<dbReference type="Proteomes" id="UP000634139">
    <property type="component" value="Unassembled WGS sequence"/>
</dbReference>
<keyword evidence="3" id="KW-1185">Reference proteome</keyword>
<evidence type="ECO:0000313" key="3">
    <source>
        <dbReference type="Proteomes" id="UP000634139"/>
    </source>
</evidence>
<evidence type="ECO:0000256" key="1">
    <source>
        <dbReference type="SAM" id="SignalP"/>
    </source>
</evidence>
<comment type="caution">
    <text evidence="2">The sequence shown here is derived from an EMBL/GenBank/DDBJ whole genome shotgun (WGS) entry which is preliminary data.</text>
</comment>
<reference evidence="2" key="1">
    <citation type="journal article" date="2014" name="Int. J. Syst. Evol. Microbiol.">
        <title>Complete genome sequence of Corynebacterium casei LMG S-19264T (=DSM 44701T), isolated from a smear-ripened cheese.</title>
        <authorList>
            <consortium name="US DOE Joint Genome Institute (JGI-PGF)"/>
            <person name="Walter F."/>
            <person name="Albersmeier A."/>
            <person name="Kalinowski J."/>
            <person name="Ruckert C."/>
        </authorList>
    </citation>
    <scope>NUCLEOTIDE SEQUENCE</scope>
    <source>
        <strain evidence="2">KCTC 32422</strain>
    </source>
</reference>